<sequence length="167" mass="19064">MALSFTELNEDVLRHILSNLNTFRSLLSLAVTCRLMHKLIIPDSLYQQISIPIYLPFGQPIEALQRCCPQWLIEPSLTSARAVRSLTLKDVYRGRGSIPLVPSEMFSRTMPHLSHVAVVADRNTSGNSPWAIVNRRCSRVPRVLQSAYSPIVPRVRCCYMIFVRKRK</sequence>
<dbReference type="SUPFAM" id="SSF81383">
    <property type="entry name" value="F-box domain"/>
    <property type="match status" value="1"/>
</dbReference>
<dbReference type="AlphaFoldDB" id="A0A067MYA4"/>
<keyword evidence="3" id="KW-1185">Reference proteome</keyword>
<evidence type="ECO:0000259" key="1">
    <source>
        <dbReference type="PROSITE" id="PS50181"/>
    </source>
</evidence>
<gene>
    <name evidence="2" type="ORF">BOTBODRAFT_28247</name>
</gene>
<evidence type="ECO:0000313" key="3">
    <source>
        <dbReference type="Proteomes" id="UP000027195"/>
    </source>
</evidence>
<dbReference type="HOGENOM" id="CLU_1594256_0_0_1"/>
<evidence type="ECO:0000313" key="2">
    <source>
        <dbReference type="EMBL" id="KDQ19685.1"/>
    </source>
</evidence>
<dbReference type="EMBL" id="KL198019">
    <property type="protein sequence ID" value="KDQ19685.1"/>
    <property type="molecule type" value="Genomic_DNA"/>
</dbReference>
<dbReference type="InterPro" id="IPR001810">
    <property type="entry name" value="F-box_dom"/>
</dbReference>
<reference evidence="3" key="1">
    <citation type="journal article" date="2014" name="Proc. Natl. Acad. Sci. U.S.A.">
        <title>Extensive sampling of basidiomycete genomes demonstrates inadequacy of the white-rot/brown-rot paradigm for wood decay fungi.</title>
        <authorList>
            <person name="Riley R."/>
            <person name="Salamov A.A."/>
            <person name="Brown D.W."/>
            <person name="Nagy L.G."/>
            <person name="Floudas D."/>
            <person name="Held B.W."/>
            <person name="Levasseur A."/>
            <person name="Lombard V."/>
            <person name="Morin E."/>
            <person name="Otillar R."/>
            <person name="Lindquist E.A."/>
            <person name="Sun H."/>
            <person name="LaButti K.M."/>
            <person name="Schmutz J."/>
            <person name="Jabbour D."/>
            <person name="Luo H."/>
            <person name="Baker S.E."/>
            <person name="Pisabarro A.G."/>
            <person name="Walton J.D."/>
            <person name="Blanchette R.A."/>
            <person name="Henrissat B."/>
            <person name="Martin F."/>
            <person name="Cullen D."/>
            <person name="Hibbett D.S."/>
            <person name="Grigoriev I.V."/>
        </authorList>
    </citation>
    <scope>NUCLEOTIDE SEQUENCE [LARGE SCALE GENOMIC DNA]</scope>
    <source>
        <strain evidence="3">FD-172 SS1</strain>
    </source>
</reference>
<name>A0A067MYA4_BOTB1</name>
<dbReference type="Proteomes" id="UP000027195">
    <property type="component" value="Unassembled WGS sequence"/>
</dbReference>
<feature type="domain" description="F-box" evidence="1">
    <location>
        <begin position="2"/>
        <end position="49"/>
    </location>
</feature>
<dbReference type="CDD" id="cd09917">
    <property type="entry name" value="F-box_SF"/>
    <property type="match status" value="1"/>
</dbReference>
<organism evidence="2 3">
    <name type="scientific">Botryobasidium botryosum (strain FD-172 SS1)</name>
    <dbReference type="NCBI Taxonomy" id="930990"/>
    <lineage>
        <taxon>Eukaryota</taxon>
        <taxon>Fungi</taxon>
        <taxon>Dikarya</taxon>
        <taxon>Basidiomycota</taxon>
        <taxon>Agaricomycotina</taxon>
        <taxon>Agaricomycetes</taxon>
        <taxon>Cantharellales</taxon>
        <taxon>Botryobasidiaceae</taxon>
        <taxon>Botryobasidium</taxon>
    </lineage>
</organism>
<dbReference type="Pfam" id="PF12937">
    <property type="entry name" value="F-box-like"/>
    <property type="match status" value="1"/>
</dbReference>
<protein>
    <recommendedName>
        <fullName evidence="1">F-box domain-containing protein</fullName>
    </recommendedName>
</protein>
<proteinExistence type="predicted"/>
<dbReference type="InParanoid" id="A0A067MYA4"/>
<dbReference type="InterPro" id="IPR036047">
    <property type="entry name" value="F-box-like_dom_sf"/>
</dbReference>
<dbReference type="PROSITE" id="PS50181">
    <property type="entry name" value="FBOX"/>
    <property type="match status" value="1"/>
</dbReference>
<accession>A0A067MYA4</accession>